<dbReference type="EMBL" id="AVGG01000002">
    <property type="protein sequence ID" value="ESU29260.1"/>
    <property type="molecule type" value="Genomic_DNA"/>
</dbReference>
<sequence>MKKIIIVGVVALIGVIGFLNIDKIQEAFSGSNLPEPTSIAFEKQMPLYSYDWKLIGPTGASLSFVEYMNRNVIINYWSLNDPESVEELKAWNKLYEDYKGENVFFIFVTADSQADVNAFLKDNDYVFPVYYSGSTPLKSIVLDKAPKTYLVAKTGRVVVNHTGAANWNSDNFRKVLDDLIKQNK</sequence>
<evidence type="ECO:0000313" key="2">
    <source>
        <dbReference type="EMBL" id="ESU29260.1"/>
    </source>
</evidence>
<dbReference type="Pfam" id="PF00578">
    <property type="entry name" value="AhpC-TSA"/>
    <property type="match status" value="1"/>
</dbReference>
<dbReference type="InterPro" id="IPR013766">
    <property type="entry name" value="Thioredoxin_domain"/>
</dbReference>
<keyword evidence="3" id="KW-1185">Reference proteome</keyword>
<dbReference type="CDD" id="cd02966">
    <property type="entry name" value="TlpA_like_family"/>
    <property type="match status" value="1"/>
</dbReference>
<dbReference type="AlphaFoldDB" id="V6SXY7"/>
<protein>
    <recommendedName>
        <fullName evidence="1">Thioredoxin domain-containing protein</fullName>
    </recommendedName>
</protein>
<dbReference type="PATRIC" id="fig|1341181.4.peg.652"/>
<dbReference type="Gene3D" id="3.40.30.10">
    <property type="entry name" value="Glutaredoxin"/>
    <property type="match status" value="1"/>
</dbReference>
<accession>V6SXY7</accession>
<dbReference type="GO" id="GO:0016491">
    <property type="term" value="F:oxidoreductase activity"/>
    <property type="evidence" value="ECO:0007669"/>
    <property type="project" value="InterPro"/>
</dbReference>
<dbReference type="PROSITE" id="PS51352">
    <property type="entry name" value="THIOREDOXIN_2"/>
    <property type="match status" value="1"/>
</dbReference>
<evidence type="ECO:0000313" key="3">
    <source>
        <dbReference type="Proteomes" id="UP000018004"/>
    </source>
</evidence>
<dbReference type="eggNOG" id="COG0526">
    <property type="taxonomic scope" value="Bacteria"/>
</dbReference>
<feature type="domain" description="Thioredoxin" evidence="1">
    <location>
        <begin position="27"/>
        <end position="181"/>
    </location>
</feature>
<organism evidence="2 3">
    <name type="scientific">Flavobacterium limnosediminis JC2902</name>
    <dbReference type="NCBI Taxonomy" id="1341181"/>
    <lineage>
        <taxon>Bacteria</taxon>
        <taxon>Pseudomonadati</taxon>
        <taxon>Bacteroidota</taxon>
        <taxon>Flavobacteriia</taxon>
        <taxon>Flavobacteriales</taxon>
        <taxon>Flavobacteriaceae</taxon>
        <taxon>Flavobacterium</taxon>
    </lineage>
</organism>
<reference evidence="2 3" key="1">
    <citation type="submission" date="2013-08" db="EMBL/GenBank/DDBJ databases">
        <title>Flavobacterium limnosediminis JC2902 genome sequencing.</title>
        <authorList>
            <person name="Lee K."/>
            <person name="Yi H."/>
            <person name="Park S."/>
            <person name="Chun J."/>
        </authorList>
    </citation>
    <scope>NUCLEOTIDE SEQUENCE [LARGE SCALE GENOMIC DNA]</scope>
    <source>
        <strain evidence="2 3">JC2902</strain>
    </source>
</reference>
<dbReference type="InterPro" id="IPR000866">
    <property type="entry name" value="AhpC/TSA"/>
</dbReference>
<dbReference type="Proteomes" id="UP000018004">
    <property type="component" value="Unassembled WGS sequence"/>
</dbReference>
<comment type="caution">
    <text evidence="2">The sequence shown here is derived from an EMBL/GenBank/DDBJ whole genome shotgun (WGS) entry which is preliminary data.</text>
</comment>
<evidence type="ECO:0000259" key="1">
    <source>
        <dbReference type="PROSITE" id="PS51352"/>
    </source>
</evidence>
<dbReference type="InterPro" id="IPR050553">
    <property type="entry name" value="Thioredoxin_ResA/DsbE_sf"/>
</dbReference>
<gene>
    <name evidence="2" type="ORF">FLJC2902T_06560</name>
</gene>
<dbReference type="PANTHER" id="PTHR42852">
    <property type="entry name" value="THIOL:DISULFIDE INTERCHANGE PROTEIN DSBE"/>
    <property type="match status" value="1"/>
</dbReference>
<dbReference type="GO" id="GO:0016209">
    <property type="term" value="F:antioxidant activity"/>
    <property type="evidence" value="ECO:0007669"/>
    <property type="project" value="InterPro"/>
</dbReference>
<proteinExistence type="predicted"/>
<name>V6SXY7_9FLAO</name>
<dbReference type="PANTHER" id="PTHR42852:SF17">
    <property type="entry name" value="THIOREDOXIN-LIKE PROTEIN HI_1115"/>
    <property type="match status" value="1"/>
</dbReference>
<dbReference type="OrthoDB" id="9815205at2"/>
<dbReference type="RefSeq" id="WP_023578331.1">
    <property type="nucleotide sequence ID" value="NZ_AVGG01000002.1"/>
</dbReference>
<dbReference type="STRING" id="1341181.FLJC2902T_06560"/>
<dbReference type="InterPro" id="IPR036249">
    <property type="entry name" value="Thioredoxin-like_sf"/>
</dbReference>
<dbReference type="SUPFAM" id="SSF52833">
    <property type="entry name" value="Thioredoxin-like"/>
    <property type="match status" value="1"/>
</dbReference>